<dbReference type="GO" id="GO:0051537">
    <property type="term" value="F:2 iron, 2 sulfur cluster binding"/>
    <property type="evidence" value="ECO:0007669"/>
    <property type="project" value="UniProtKB-KW"/>
</dbReference>
<dbReference type="GO" id="GO:0046872">
    <property type="term" value="F:metal ion binding"/>
    <property type="evidence" value="ECO:0007669"/>
    <property type="project" value="UniProtKB-KW"/>
</dbReference>
<dbReference type="AlphaFoldDB" id="A0A7K0CEN0"/>
<dbReference type="InterPro" id="IPR036922">
    <property type="entry name" value="Rieske_2Fe-2S_sf"/>
</dbReference>
<keyword evidence="2" id="KW-0479">Metal-binding</keyword>
<keyword evidence="3" id="KW-0408">Iron</keyword>
<keyword evidence="7" id="KW-1185">Reference proteome</keyword>
<feature type="domain" description="Rieske" evidence="5">
    <location>
        <begin position="11"/>
        <end position="97"/>
    </location>
</feature>
<name>A0A7K0CEN0_9ACTN</name>
<evidence type="ECO:0000256" key="3">
    <source>
        <dbReference type="ARBA" id="ARBA00023004"/>
    </source>
</evidence>
<dbReference type="EMBL" id="WEGJ01000003">
    <property type="protein sequence ID" value="MQY11224.1"/>
    <property type="molecule type" value="Genomic_DNA"/>
</dbReference>
<proteinExistence type="predicted"/>
<evidence type="ECO:0000313" key="7">
    <source>
        <dbReference type="Proteomes" id="UP000466345"/>
    </source>
</evidence>
<accession>A0A7K0CEN0</accession>
<dbReference type="Pfam" id="PF00355">
    <property type="entry name" value="Rieske"/>
    <property type="match status" value="1"/>
</dbReference>
<evidence type="ECO:0000313" key="6">
    <source>
        <dbReference type="EMBL" id="MQY11224.1"/>
    </source>
</evidence>
<gene>
    <name evidence="6" type="ORF">SRB5_13390</name>
</gene>
<sequence>MSARPRSKAPVPPRVRAEFDRGEHNALVAGDDMYFVMERGTDVHVITSACPHRGGPLHLGEVEDDRLRCPWHGSFFPVGRLCDRAHPSVRVGDAVTVYLPATDHSPVPVHTMVRAGVNAA</sequence>
<dbReference type="Gene3D" id="2.102.10.10">
    <property type="entry name" value="Rieske [2Fe-2S] iron-sulphur domain"/>
    <property type="match status" value="1"/>
</dbReference>
<dbReference type="Proteomes" id="UP000466345">
    <property type="component" value="Unassembled WGS sequence"/>
</dbReference>
<keyword evidence="1" id="KW-0001">2Fe-2S</keyword>
<reference evidence="6 7" key="1">
    <citation type="submission" date="2019-10" db="EMBL/GenBank/DDBJ databases">
        <title>Streptomyces smaragdinus sp. nov. and Streptomyces fabii sp. nov., isolated from the gut of fungus growing-termite Macrotermes natalensis.</title>
        <authorList>
            <person name="Schwitalla J."/>
            <person name="Benndorf R."/>
            <person name="Martin K."/>
            <person name="De Beer W."/>
            <person name="Kaster A.-K."/>
            <person name="Vollmers J."/>
            <person name="Poulsen M."/>
            <person name="Beemelmanns C."/>
        </authorList>
    </citation>
    <scope>NUCLEOTIDE SEQUENCE [LARGE SCALE GENOMIC DNA]</scope>
    <source>
        <strain evidence="6 7">RB5</strain>
    </source>
</reference>
<dbReference type="CDD" id="cd03467">
    <property type="entry name" value="Rieske"/>
    <property type="match status" value="1"/>
</dbReference>
<keyword evidence="4" id="KW-0411">Iron-sulfur</keyword>
<dbReference type="GO" id="GO:0016705">
    <property type="term" value="F:oxidoreductase activity, acting on paired donors, with incorporation or reduction of molecular oxygen"/>
    <property type="evidence" value="ECO:0007669"/>
    <property type="project" value="UniProtKB-ARBA"/>
</dbReference>
<evidence type="ECO:0000259" key="5">
    <source>
        <dbReference type="PROSITE" id="PS51296"/>
    </source>
</evidence>
<dbReference type="PROSITE" id="PS51296">
    <property type="entry name" value="RIESKE"/>
    <property type="match status" value="1"/>
</dbReference>
<dbReference type="GO" id="GO:0004497">
    <property type="term" value="F:monooxygenase activity"/>
    <property type="evidence" value="ECO:0007669"/>
    <property type="project" value="UniProtKB-ARBA"/>
</dbReference>
<comment type="caution">
    <text evidence="6">The sequence shown here is derived from an EMBL/GenBank/DDBJ whole genome shotgun (WGS) entry which is preliminary data.</text>
</comment>
<dbReference type="SUPFAM" id="SSF50022">
    <property type="entry name" value="ISP domain"/>
    <property type="match status" value="1"/>
</dbReference>
<protein>
    <recommendedName>
        <fullName evidence="5">Rieske domain-containing protein</fullName>
    </recommendedName>
</protein>
<evidence type="ECO:0000256" key="2">
    <source>
        <dbReference type="ARBA" id="ARBA00022723"/>
    </source>
</evidence>
<dbReference type="InterPro" id="IPR017941">
    <property type="entry name" value="Rieske_2Fe-2S"/>
</dbReference>
<evidence type="ECO:0000256" key="1">
    <source>
        <dbReference type="ARBA" id="ARBA00022714"/>
    </source>
</evidence>
<evidence type="ECO:0000256" key="4">
    <source>
        <dbReference type="ARBA" id="ARBA00023014"/>
    </source>
</evidence>
<organism evidence="6 7">
    <name type="scientific">Streptomyces smaragdinus</name>
    <dbReference type="NCBI Taxonomy" id="2585196"/>
    <lineage>
        <taxon>Bacteria</taxon>
        <taxon>Bacillati</taxon>
        <taxon>Actinomycetota</taxon>
        <taxon>Actinomycetes</taxon>
        <taxon>Kitasatosporales</taxon>
        <taxon>Streptomycetaceae</taxon>
        <taxon>Streptomyces</taxon>
    </lineage>
</organism>